<comment type="caution">
    <text evidence="2">The sequence shown here is derived from an EMBL/GenBank/DDBJ whole genome shotgun (WGS) entry which is preliminary data.</text>
</comment>
<keyword evidence="1" id="KW-1133">Transmembrane helix</keyword>
<evidence type="ECO:0000313" key="3">
    <source>
        <dbReference type="Proteomes" id="UP000217199"/>
    </source>
</evidence>
<dbReference type="AlphaFoldDB" id="A0A286UEX7"/>
<feature type="transmembrane region" description="Helical" evidence="1">
    <location>
        <begin position="171"/>
        <end position="192"/>
    </location>
</feature>
<feature type="transmembrane region" description="Helical" evidence="1">
    <location>
        <begin position="146"/>
        <end position="165"/>
    </location>
</feature>
<feature type="transmembrane region" description="Helical" evidence="1">
    <location>
        <begin position="51"/>
        <end position="75"/>
    </location>
</feature>
<reference evidence="2 3" key="1">
    <citation type="journal article" date="2017" name="Mol. Ecol.">
        <title>Comparative and population genomic landscape of Phellinus noxius: A hypervariable fungus causing root rot in trees.</title>
        <authorList>
            <person name="Chung C.L."/>
            <person name="Lee T.J."/>
            <person name="Akiba M."/>
            <person name="Lee H.H."/>
            <person name="Kuo T.H."/>
            <person name="Liu D."/>
            <person name="Ke H.M."/>
            <person name="Yokoi T."/>
            <person name="Roa M.B."/>
            <person name="Lu M.J."/>
            <person name="Chang Y.Y."/>
            <person name="Ann P.J."/>
            <person name="Tsai J.N."/>
            <person name="Chen C.Y."/>
            <person name="Tzean S.S."/>
            <person name="Ota Y."/>
            <person name="Hattori T."/>
            <person name="Sahashi N."/>
            <person name="Liou R.F."/>
            <person name="Kikuchi T."/>
            <person name="Tsai I.J."/>
        </authorList>
    </citation>
    <scope>NUCLEOTIDE SEQUENCE [LARGE SCALE GENOMIC DNA]</scope>
    <source>
        <strain evidence="2 3">FFPRI411160</strain>
    </source>
</reference>
<keyword evidence="1" id="KW-0812">Transmembrane</keyword>
<dbReference type="OrthoDB" id="3350812at2759"/>
<protein>
    <submittedName>
        <fullName evidence="2">Uncharacterized protein</fullName>
    </submittedName>
</protein>
<feature type="transmembrane region" description="Helical" evidence="1">
    <location>
        <begin position="12"/>
        <end position="39"/>
    </location>
</feature>
<feature type="transmembrane region" description="Helical" evidence="1">
    <location>
        <begin position="100"/>
        <end position="119"/>
    </location>
</feature>
<evidence type="ECO:0000313" key="2">
    <source>
        <dbReference type="EMBL" id="PAV18069.1"/>
    </source>
</evidence>
<sequence length="215" mass="24255">MFYLVLYLPPSFFKSCSILTLLFQMLVGINIFIAAIILTRRLCSIYEGRKVVVITAWGVIGVKTFVILVLFAIAYNKNKGRSSKDLTSVIECIGVEALNWIPLIMFVAEEIGCLFLLALKRFLTIHMEGSPYPYSALFRALVDDGLLYYTYSITIALADIFLLFFPKQRAIALGLVGLDAILHSIMSMHLCIHLRYVNEATLYVESRITATRHDA</sequence>
<organism evidence="2 3">
    <name type="scientific">Pyrrhoderma noxium</name>
    <dbReference type="NCBI Taxonomy" id="2282107"/>
    <lineage>
        <taxon>Eukaryota</taxon>
        <taxon>Fungi</taxon>
        <taxon>Dikarya</taxon>
        <taxon>Basidiomycota</taxon>
        <taxon>Agaricomycotina</taxon>
        <taxon>Agaricomycetes</taxon>
        <taxon>Hymenochaetales</taxon>
        <taxon>Hymenochaetaceae</taxon>
        <taxon>Pyrrhoderma</taxon>
    </lineage>
</organism>
<keyword evidence="3" id="KW-1185">Reference proteome</keyword>
<dbReference type="InParanoid" id="A0A286UEX7"/>
<dbReference type="EMBL" id="NBII01000006">
    <property type="protein sequence ID" value="PAV18069.1"/>
    <property type="molecule type" value="Genomic_DNA"/>
</dbReference>
<name>A0A286UEX7_9AGAM</name>
<keyword evidence="1" id="KW-0472">Membrane</keyword>
<evidence type="ECO:0000256" key="1">
    <source>
        <dbReference type="SAM" id="Phobius"/>
    </source>
</evidence>
<dbReference type="Proteomes" id="UP000217199">
    <property type="component" value="Unassembled WGS sequence"/>
</dbReference>
<accession>A0A286UEX7</accession>
<proteinExistence type="predicted"/>
<gene>
    <name evidence="2" type="ORF">PNOK_0655500</name>
</gene>